<proteinExistence type="predicted"/>
<accession>U2KA65</accession>
<dbReference type="HOGENOM" id="CLU_3221625_0_0_9"/>
<dbReference type="Proteomes" id="UP000016662">
    <property type="component" value="Unassembled WGS sequence"/>
</dbReference>
<comment type="caution">
    <text evidence="1">The sequence shown here is derived from an EMBL/GenBank/DDBJ whole genome shotgun (WGS) entry which is preliminary data.</text>
</comment>
<organism evidence="1 2">
    <name type="scientific">Ruminococcus callidus ATCC 27760</name>
    <dbReference type="NCBI Taxonomy" id="411473"/>
    <lineage>
        <taxon>Bacteria</taxon>
        <taxon>Bacillati</taxon>
        <taxon>Bacillota</taxon>
        <taxon>Clostridia</taxon>
        <taxon>Eubacteriales</taxon>
        <taxon>Oscillospiraceae</taxon>
        <taxon>Ruminococcus</taxon>
    </lineage>
</organism>
<sequence length="44" mass="5746">MYNRFHKELRFFFSLLKRKKEAKKEKRKEFAFHLHYKVKYRPKI</sequence>
<reference evidence="1 2" key="1">
    <citation type="submission" date="2013-07" db="EMBL/GenBank/DDBJ databases">
        <authorList>
            <person name="Weinstock G."/>
            <person name="Sodergren E."/>
            <person name="Wylie T."/>
            <person name="Fulton L."/>
            <person name="Fulton R."/>
            <person name="Fronick C."/>
            <person name="O'Laughlin M."/>
            <person name="Godfrey J."/>
            <person name="Miner T."/>
            <person name="Herter B."/>
            <person name="Appelbaum E."/>
            <person name="Cordes M."/>
            <person name="Lek S."/>
            <person name="Wollam A."/>
            <person name="Pepin K.H."/>
            <person name="Palsikar V.B."/>
            <person name="Mitreva M."/>
            <person name="Wilson R.K."/>
        </authorList>
    </citation>
    <scope>NUCLEOTIDE SEQUENCE [LARGE SCALE GENOMIC DNA]</scope>
    <source>
        <strain evidence="1 2">ATCC 27760</strain>
    </source>
</reference>
<dbReference type="AlphaFoldDB" id="U2KA65"/>
<name>U2KA65_9FIRM</name>
<evidence type="ECO:0000313" key="2">
    <source>
        <dbReference type="Proteomes" id="UP000016662"/>
    </source>
</evidence>
<protein>
    <submittedName>
        <fullName evidence="1">Uncharacterized protein</fullName>
    </submittedName>
</protein>
<dbReference type="EMBL" id="AWVF01000390">
    <property type="protein sequence ID" value="ERJ89147.1"/>
    <property type="molecule type" value="Genomic_DNA"/>
</dbReference>
<evidence type="ECO:0000313" key="1">
    <source>
        <dbReference type="EMBL" id="ERJ89147.1"/>
    </source>
</evidence>
<dbReference type="STRING" id="411473.RUMCAL_03011"/>
<keyword evidence="2" id="KW-1185">Reference proteome</keyword>
<gene>
    <name evidence="1" type="ORF">RUMCAL_03011</name>
</gene>